<dbReference type="PROSITE" id="PS00198">
    <property type="entry name" value="4FE4S_FER_1"/>
    <property type="match status" value="1"/>
</dbReference>
<keyword evidence="8" id="KW-0408">Iron</keyword>
<reference evidence="12 13" key="1">
    <citation type="journal article" date="2016" name="Nat. Commun.">
        <title>Thousands of microbial genomes shed light on interconnected biogeochemical processes in an aquifer system.</title>
        <authorList>
            <person name="Anantharaman K."/>
            <person name="Brown C.T."/>
            <person name="Hug L.A."/>
            <person name="Sharon I."/>
            <person name="Castelle C.J."/>
            <person name="Probst A.J."/>
            <person name="Thomas B.C."/>
            <person name="Singh A."/>
            <person name="Wilkins M.J."/>
            <person name="Karaoz U."/>
            <person name="Brodie E.L."/>
            <person name="Williams K.H."/>
            <person name="Hubbard S.S."/>
            <person name="Banfield J.F."/>
        </authorList>
    </citation>
    <scope>NUCLEOTIDE SEQUENCE [LARGE SCALE GENOMIC DNA]</scope>
</reference>
<dbReference type="GO" id="GO:0051539">
    <property type="term" value="F:4 iron, 4 sulfur cluster binding"/>
    <property type="evidence" value="ECO:0007669"/>
    <property type="project" value="UniProtKB-KW"/>
</dbReference>
<keyword evidence="10" id="KW-0472">Membrane</keyword>
<dbReference type="CDD" id="cd16371">
    <property type="entry name" value="DMSOR_beta_like"/>
    <property type="match status" value="1"/>
</dbReference>
<dbReference type="EMBL" id="MGDD01000094">
    <property type="protein sequence ID" value="OGL47187.1"/>
    <property type="molecule type" value="Genomic_DNA"/>
</dbReference>
<keyword evidence="9" id="KW-0411">Iron-sulfur</keyword>
<evidence type="ECO:0000256" key="9">
    <source>
        <dbReference type="ARBA" id="ARBA00023014"/>
    </source>
</evidence>
<keyword evidence="3" id="KW-0813">Transport</keyword>
<evidence type="ECO:0000256" key="8">
    <source>
        <dbReference type="ARBA" id="ARBA00023004"/>
    </source>
</evidence>
<keyword evidence="6" id="KW-0677">Repeat</keyword>
<evidence type="ECO:0000256" key="4">
    <source>
        <dbReference type="ARBA" id="ARBA00022485"/>
    </source>
</evidence>
<dbReference type="SUPFAM" id="SSF54862">
    <property type="entry name" value="4Fe-4S ferredoxins"/>
    <property type="match status" value="1"/>
</dbReference>
<feature type="non-terminal residue" evidence="12">
    <location>
        <position position="238"/>
    </location>
</feature>
<evidence type="ECO:0000256" key="10">
    <source>
        <dbReference type="SAM" id="Phobius"/>
    </source>
</evidence>
<dbReference type="InterPro" id="IPR017900">
    <property type="entry name" value="4Fe4S_Fe_S_CS"/>
</dbReference>
<dbReference type="PROSITE" id="PS51379">
    <property type="entry name" value="4FE4S_FER_2"/>
    <property type="match status" value="3"/>
</dbReference>
<dbReference type="Pfam" id="PF13247">
    <property type="entry name" value="Fer4_11"/>
    <property type="match status" value="1"/>
</dbReference>
<evidence type="ECO:0000313" key="12">
    <source>
        <dbReference type="EMBL" id="OGL47187.1"/>
    </source>
</evidence>
<accession>A0A1F7S264</accession>
<dbReference type="InterPro" id="IPR017896">
    <property type="entry name" value="4Fe4S_Fe-S-bd"/>
</dbReference>
<proteinExistence type="predicted"/>
<evidence type="ECO:0000256" key="3">
    <source>
        <dbReference type="ARBA" id="ARBA00022448"/>
    </source>
</evidence>
<dbReference type="PANTHER" id="PTHR43177:SF5">
    <property type="entry name" value="ANAEROBIC DIMETHYL SULFOXIDE REDUCTASE CHAIN B-RELATED"/>
    <property type="match status" value="1"/>
</dbReference>
<feature type="transmembrane region" description="Helical" evidence="10">
    <location>
        <begin position="210"/>
        <end position="232"/>
    </location>
</feature>
<dbReference type="AlphaFoldDB" id="A0A1F7S264"/>
<dbReference type="InterPro" id="IPR050954">
    <property type="entry name" value="ET_IronSulfur_Cluster-Binding"/>
</dbReference>
<gene>
    <name evidence="12" type="ORF">A2161_14445</name>
</gene>
<keyword evidence="7" id="KW-0249">Electron transport</keyword>
<organism evidence="12 13">
    <name type="scientific">Candidatus Schekmanbacteria bacterium RBG_13_48_7</name>
    <dbReference type="NCBI Taxonomy" id="1817878"/>
    <lineage>
        <taxon>Bacteria</taxon>
        <taxon>Candidatus Schekmaniibacteriota</taxon>
    </lineage>
</organism>
<feature type="domain" description="4Fe-4S ferredoxin-type" evidence="11">
    <location>
        <begin position="90"/>
        <end position="119"/>
    </location>
</feature>
<feature type="domain" description="4Fe-4S ferredoxin-type" evidence="11">
    <location>
        <begin position="57"/>
        <end position="89"/>
    </location>
</feature>
<evidence type="ECO:0000259" key="11">
    <source>
        <dbReference type="PROSITE" id="PS51379"/>
    </source>
</evidence>
<dbReference type="InterPro" id="IPR014297">
    <property type="entry name" value="DMSO_DmsB"/>
</dbReference>
<dbReference type="PANTHER" id="PTHR43177">
    <property type="entry name" value="PROTEIN NRFC"/>
    <property type="match status" value="1"/>
</dbReference>
<keyword evidence="10" id="KW-1133">Transmembrane helix</keyword>
<evidence type="ECO:0000256" key="2">
    <source>
        <dbReference type="ARBA" id="ARBA00003584"/>
    </source>
</evidence>
<dbReference type="NCBIfam" id="TIGR02951">
    <property type="entry name" value="DMSO_dmsB"/>
    <property type="match status" value="1"/>
</dbReference>
<dbReference type="Proteomes" id="UP000179266">
    <property type="component" value="Unassembled WGS sequence"/>
</dbReference>
<evidence type="ECO:0000313" key="13">
    <source>
        <dbReference type="Proteomes" id="UP000179266"/>
    </source>
</evidence>
<feature type="domain" description="4Fe-4S ferredoxin-type" evidence="11">
    <location>
        <begin position="5"/>
        <end position="35"/>
    </location>
</feature>
<keyword evidence="4" id="KW-0004">4Fe-4S</keyword>
<comment type="cofactor">
    <cofactor evidence="1">
        <name>[4Fe-4S] cluster</name>
        <dbReference type="ChEBI" id="CHEBI:49883"/>
    </cofactor>
</comment>
<evidence type="ECO:0000256" key="6">
    <source>
        <dbReference type="ARBA" id="ARBA00022737"/>
    </source>
</evidence>
<sequence>MTTQYAFYFDSSACSGCKSCQVACKDKHGLEVGRLWRRVYEISGGEWLQKGNIFVPDVFVYHLSIACNHCQQPVCMEVCPASAITKRYDGIVLLDSDKCIGCGYCSWVCPFGALQFDESRKKMTKCTFCADNIDAGLSPECVAACPMRVLEFGDRTELETRYGKSSWYNPLAETPLTEPALLLKPHKDTQRGEKEPVQISPGKELDMREWSLIVFTMLSQIAVGGFIFLGLLRFLNLK</sequence>
<evidence type="ECO:0000256" key="7">
    <source>
        <dbReference type="ARBA" id="ARBA00022982"/>
    </source>
</evidence>
<protein>
    <submittedName>
        <fullName evidence="12">Dimethylsulfoxide reductase, chain B</fullName>
    </submittedName>
</protein>
<evidence type="ECO:0000256" key="5">
    <source>
        <dbReference type="ARBA" id="ARBA00022723"/>
    </source>
</evidence>
<evidence type="ECO:0000256" key="1">
    <source>
        <dbReference type="ARBA" id="ARBA00001966"/>
    </source>
</evidence>
<comment type="function">
    <text evidence="2">Electron transfer subunit of the terminal reductase during anaerobic growth on various sulfoxide and N-oxide compounds.</text>
</comment>
<dbReference type="GO" id="GO:0046872">
    <property type="term" value="F:metal ion binding"/>
    <property type="evidence" value="ECO:0007669"/>
    <property type="project" value="UniProtKB-KW"/>
</dbReference>
<dbReference type="Gene3D" id="3.30.70.20">
    <property type="match status" value="2"/>
</dbReference>
<keyword evidence="10" id="KW-0812">Transmembrane</keyword>
<keyword evidence="5" id="KW-0479">Metal-binding</keyword>
<name>A0A1F7S264_9BACT</name>
<comment type="caution">
    <text evidence="12">The sequence shown here is derived from an EMBL/GenBank/DDBJ whole genome shotgun (WGS) entry which is preliminary data.</text>
</comment>